<dbReference type="PROSITE" id="PS50005">
    <property type="entry name" value="TPR"/>
    <property type="match status" value="1"/>
</dbReference>
<dbReference type="InterPro" id="IPR011990">
    <property type="entry name" value="TPR-like_helical_dom_sf"/>
</dbReference>
<keyword evidence="4" id="KW-0732">Signal</keyword>
<evidence type="ECO:0000256" key="3">
    <source>
        <dbReference type="PROSITE-ProRule" id="PRU00339"/>
    </source>
</evidence>
<reference evidence="5" key="1">
    <citation type="submission" date="2020-05" db="EMBL/GenBank/DDBJ databases">
        <title>Genomic Encyclopedia of Type Strains, Phase IV (KMG-V): Genome sequencing to study the core and pangenomes of soil and plant-associated prokaryotes.</title>
        <authorList>
            <person name="Whitman W."/>
        </authorList>
    </citation>
    <scope>NUCLEOTIDE SEQUENCE</scope>
    <source>
        <strain evidence="5">16F</strain>
    </source>
</reference>
<keyword evidence="1" id="KW-0677">Repeat</keyword>
<feature type="chain" id="PRO_5035201156" evidence="4">
    <location>
        <begin position="23"/>
        <end position="552"/>
    </location>
</feature>
<dbReference type="SMART" id="SM00028">
    <property type="entry name" value="TPR"/>
    <property type="match status" value="5"/>
</dbReference>
<dbReference type="Gene3D" id="1.25.40.10">
    <property type="entry name" value="Tetratricopeptide repeat domain"/>
    <property type="match status" value="3"/>
</dbReference>
<keyword evidence="2 3" id="KW-0802">TPR repeat</keyword>
<protein>
    <submittedName>
        <fullName evidence="5">Tetratricopeptide (TPR) repeat protein</fullName>
    </submittedName>
</protein>
<accession>A0A8J8G984</accession>
<dbReference type="InterPro" id="IPR051685">
    <property type="entry name" value="Ycf3/AcsC/BcsC/TPR_MFPF"/>
</dbReference>
<gene>
    <name evidence="5" type="ORF">HNQ03_002548</name>
</gene>
<evidence type="ECO:0000313" key="5">
    <source>
        <dbReference type="EMBL" id="NRS93458.1"/>
    </source>
</evidence>
<dbReference type="PANTHER" id="PTHR44943:SF8">
    <property type="entry name" value="TPR REPEAT-CONTAINING PROTEIN MJ0263"/>
    <property type="match status" value="1"/>
</dbReference>
<dbReference type="PANTHER" id="PTHR44943">
    <property type="entry name" value="CELLULOSE SYNTHASE OPERON PROTEIN C"/>
    <property type="match status" value="1"/>
</dbReference>
<dbReference type="RefSeq" id="WP_173780017.1">
    <property type="nucleotide sequence ID" value="NZ_JABSNO010000021.1"/>
</dbReference>
<comment type="caution">
    <text evidence="5">The sequence shown here is derived from an EMBL/GenBank/DDBJ whole genome shotgun (WGS) entry which is preliminary data.</text>
</comment>
<dbReference type="AlphaFoldDB" id="A0A8J8G984"/>
<feature type="repeat" description="TPR" evidence="3">
    <location>
        <begin position="427"/>
        <end position="460"/>
    </location>
</feature>
<dbReference type="EMBL" id="JABSNO010000021">
    <property type="protein sequence ID" value="NRS93458.1"/>
    <property type="molecule type" value="Genomic_DNA"/>
</dbReference>
<feature type="signal peptide" evidence="4">
    <location>
        <begin position="1"/>
        <end position="22"/>
    </location>
</feature>
<organism evidence="5 6">
    <name type="scientific">Frigoriflavimonas asaccharolytica</name>
    <dbReference type="NCBI Taxonomy" id="2735899"/>
    <lineage>
        <taxon>Bacteria</taxon>
        <taxon>Pseudomonadati</taxon>
        <taxon>Bacteroidota</taxon>
        <taxon>Flavobacteriia</taxon>
        <taxon>Flavobacteriales</taxon>
        <taxon>Weeksellaceae</taxon>
        <taxon>Frigoriflavimonas</taxon>
    </lineage>
</organism>
<evidence type="ECO:0000256" key="1">
    <source>
        <dbReference type="ARBA" id="ARBA00022737"/>
    </source>
</evidence>
<evidence type="ECO:0000313" key="6">
    <source>
        <dbReference type="Proteomes" id="UP000610746"/>
    </source>
</evidence>
<keyword evidence="6" id="KW-1185">Reference proteome</keyword>
<name>A0A8J8G984_9FLAO</name>
<dbReference type="Proteomes" id="UP000610746">
    <property type="component" value="Unassembled WGS sequence"/>
</dbReference>
<evidence type="ECO:0000256" key="2">
    <source>
        <dbReference type="ARBA" id="ARBA00022803"/>
    </source>
</evidence>
<dbReference type="InterPro" id="IPR019734">
    <property type="entry name" value="TPR_rpt"/>
</dbReference>
<proteinExistence type="predicted"/>
<evidence type="ECO:0000256" key="4">
    <source>
        <dbReference type="SAM" id="SignalP"/>
    </source>
</evidence>
<sequence>MILSRKIAYGVAFGLVANFALAQSVQQGINNIDSHKYAQAKQNFEQMLSKDASAENYFYNGNVYLTQFQPNFAKAKEYFDKGLAADKRSNLNKIGLASIKLGRGDKSGIAEIQSAVKDSREKDSEILYRAAEALTLFEKASNPDLAIEYLDKAIERERKEVPTNYYYTLGDAYRLKLTNSPQVAGSAMTAYDKALPSAKNKASVFTRIGTLWMAAQQWQKAKESLDKAVLSDATYAPAYKALAAYNIKYQNNGEATQNLINYAKNADEDPYTQLEIAKLFFINDDYANSKVTLDKVFDKVDDPIKYKLKSFLQYADGMYPEALASLNTFMSQADKSTFSAGDQGLMGLISAGLAKNETDESKKTLLMNDAMQKVAIAKAAKDETMDWDMELAKIKGGGADMAAANAGATTPEIEALKKKIAANPKDVESIVALGTAYTQAENYDGAIIAWDKMIAVAPDYTYSYYAKGAAYQLLQNNDMAEASYQKYIDMVRAQPVPEQMKSKEALSYAYYLVAFFKQDKDLATAKDYAQQAVNLNPTYEPAVTLNTALMAK</sequence>
<dbReference type="SUPFAM" id="SSF48452">
    <property type="entry name" value="TPR-like"/>
    <property type="match status" value="3"/>
</dbReference>